<proteinExistence type="predicted"/>
<evidence type="ECO:0000256" key="3">
    <source>
        <dbReference type="SAM" id="MobiDB-lite"/>
    </source>
</evidence>
<dbReference type="InterPro" id="IPR050468">
    <property type="entry name" value="Cuticle_Struct_Prot"/>
</dbReference>
<feature type="region of interest" description="Disordered" evidence="3">
    <location>
        <begin position="108"/>
        <end position="140"/>
    </location>
</feature>
<feature type="region of interest" description="Disordered" evidence="3">
    <location>
        <begin position="579"/>
        <end position="601"/>
    </location>
</feature>
<dbReference type="PRINTS" id="PR00947">
    <property type="entry name" value="CUTICLE"/>
</dbReference>
<comment type="caution">
    <text evidence="5">The sequence shown here is derived from an EMBL/GenBank/DDBJ whole genome shotgun (WGS) entry which is preliminary data.</text>
</comment>
<evidence type="ECO:0000256" key="1">
    <source>
        <dbReference type="ARBA" id="ARBA00022460"/>
    </source>
</evidence>
<evidence type="ECO:0000313" key="6">
    <source>
        <dbReference type="Proteomes" id="UP000440578"/>
    </source>
</evidence>
<keyword evidence="6" id="KW-1185">Reference proteome</keyword>
<feature type="compositionally biased region" description="Polar residues" evidence="3">
    <location>
        <begin position="114"/>
        <end position="132"/>
    </location>
</feature>
<dbReference type="OrthoDB" id="6355682at2759"/>
<gene>
    <name evidence="5" type="primary">Lcp65Ag2_2</name>
    <name evidence="5" type="ORF">FJT64_015760</name>
</gene>
<keyword evidence="4" id="KW-0732">Signal</keyword>
<organism evidence="5 6">
    <name type="scientific">Amphibalanus amphitrite</name>
    <name type="common">Striped barnacle</name>
    <name type="synonym">Balanus amphitrite</name>
    <dbReference type="NCBI Taxonomy" id="1232801"/>
    <lineage>
        <taxon>Eukaryota</taxon>
        <taxon>Metazoa</taxon>
        <taxon>Ecdysozoa</taxon>
        <taxon>Arthropoda</taxon>
        <taxon>Crustacea</taxon>
        <taxon>Multicrustacea</taxon>
        <taxon>Cirripedia</taxon>
        <taxon>Thoracica</taxon>
        <taxon>Thoracicalcarea</taxon>
        <taxon>Balanomorpha</taxon>
        <taxon>Balanoidea</taxon>
        <taxon>Balanidae</taxon>
        <taxon>Amphibalaninae</taxon>
        <taxon>Amphibalanus</taxon>
    </lineage>
</organism>
<reference evidence="5 6" key="1">
    <citation type="submission" date="2019-07" db="EMBL/GenBank/DDBJ databases">
        <title>Draft genome assembly of a fouling barnacle, Amphibalanus amphitrite (Darwin, 1854): The first reference genome for Thecostraca.</title>
        <authorList>
            <person name="Kim W."/>
        </authorList>
    </citation>
    <scope>NUCLEOTIDE SEQUENCE [LARGE SCALE GENOMIC DNA]</scope>
    <source>
        <strain evidence="5">SNU_AA5</strain>
        <tissue evidence="5">Soma without cirri and trophi</tissue>
    </source>
</reference>
<dbReference type="GO" id="GO:0062129">
    <property type="term" value="C:chitin-based extracellular matrix"/>
    <property type="evidence" value="ECO:0007669"/>
    <property type="project" value="TreeGrafter"/>
</dbReference>
<name>A0A6A4X1R3_AMPAM</name>
<dbReference type="AlphaFoldDB" id="A0A6A4X1R3"/>
<dbReference type="PANTHER" id="PTHR10380:SF229">
    <property type="entry name" value="CUTICULAR PROTEIN 49AF, ISOFORM A"/>
    <property type="match status" value="1"/>
</dbReference>
<protein>
    <submittedName>
        <fullName evidence="5">Larval cuticle protein 65Ag2</fullName>
    </submittedName>
</protein>
<feature type="compositionally biased region" description="Low complexity" evidence="3">
    <location>
        <begin position="582"/>
        <end position="596"/>
    </location>
</feature>
<dbReference type="GO" id="GO:0008010">
    <property type="term" value="F:structural constituent of chitin-based larval cuticle"/>
    <property type="evidence" value="ECO:0007669"/>
    <property type="project" value="TreeGrafter"/>
</dbReference>
<dbReference type="EMBL" id="VIIS01000074">
    <property type="protein sequence ID" value="KAF0313626.1"/>
    <property type="molecule type" value="Genomic_DNA"/>
</dbReference>
<dbReference type="PANTHER" id="PTHR10380">
    <property type="entry name" value="CUTICLE PROTEIN"/>
    <property type="match status" value="1"/>
</dbReference>
<feature type="chain" id="PRO_5025694746" evidence="4">
    <location>
        <begin position="16"/>
        <end position="691"/>
    </location>
</feature>
<dbReference type="Pfam" id="PF00379">
    <property type="entry name" value="Chitin_bind_4"/>
    <property type="match status" value="3"/>
</dbReference>
<keyword evidence="1 2" id="KW-0193">Cuticle</keyword>
<dbReference type="Proteomes" id="UP000440578">
    <property type="component" value="Unassembled WGS sequence"/>
</dbReference>
<sequence>MKLFVISCLAALAAAAPQQFVDQFGNQQFVSDNQQFVSDGNQFVSDGQFGSNNQQFVSDGQFVSDNRQQFVSGGQSFGSDNGVRTVNSRFEQDQTGNFQYAYELSDGTKAEQVGRSTPGSQPETGSLEQQGSFEFVGDDGNTYRVDYTANEGGFQPQAPHLPVAPAQIPEYAQLRQEHPELFWAENGGAVIQQQPQQFDNQQFSSQQFDNQQFSSQQFDNQQFSNQFDNQQAGMLMMAAVAAAAPQFELGDQQQLISSQPSIRIISQKYEQDPVGNYEYFYEQDDGQRVLEAGRVQPGPQPETGSLEQQGYYEYIGDDGNTYRVDYLANEGGFQPRAPHLPQAPAQIPEYAQLRQEHPELFWAENQGVIINDQQFVQQQQFSQPQQDFSQSQLFDQPQQLVQQDLVQPQQFVQQDVNQAQQFTQEFSQSPENANVPQQSIIPQSSGKQQFGGSGADVPAGLMVAAEPPTTKDTFGGRPSAAAIGPPVASSGPVDGEVIRGLPSERLSEAECGDLVGLRFVALLLVAAASAAPQFEPQFTSPIQPFQPEVRILSQKFEQDQIGNYEYGYQQDNGQQVKKDFIPSRTGSSAASSPGSAARHRNPWSSRAAYEFVGDDGNTYRVDYTANEGGFQPQAAHLPVAPAQIPEYAQLRQEHPELFWAENQGCHHQRPAVRSAAAVLLVMKPEGTEMIL</sequence>
<dbReference type="InterPro" id="IPR000618">
    <property type="entry name" value="Insect_cuticle"/>
</dbReference>
<evidence type="ECO:0000256" key="2">
    <source>
        <dbReference type="PROSITE-ProRule" id="PRU00497"/>
    </source>
</evidence>
<accession>A0A6A4X1R3</accession>
<dbReference type="InterPro" id="IPR031311">
    <property type="entry name" value="CHIT_BIND_RR_consensus"/>
</dbReference>
<evidence type="ECO:0000313" key="5">
    <source>
        <dbReference type="EMBL" id="KAF0313626.1"/>
    </source>
</evidence>
<dbReference type="PROSITE" id="PS00233">
    <property type="entry name" value="CHIT_BIND_RR_1"/>
    <property type="match status" value="2"/>
</dbReference>
<feature type="signal peptide" evidence="4">
    <location>
        <begin position="1"/>
        <end position="15"/>
    </location>
</feature>
<evidence type="ECO:0000256" key="4">
    <source>
        <dbReference type="SAM" id="SignalP"/>
    </source>
</evidence>
<dbReference type="PROSITE" id="PS51155">
    <property type="entry name" value="CHIT_BIND_RR_2"/>
    <property type="match status" value="3"/>
</dbReference>